<sequence length="447" mass="48843">MLERLNVQFNTKPAHKLDRFDTKASNYFPLSNSSESMAPASYKEHSQTPKAGSRPLKGHFPDHKALEDQLPPNTGPAGTVDTNGGGILSSTSKNLSHVPCKFFKQGICQAGKSCPFSHDLDSSTGADKLPCKYFQKGNCKFGLKCALAHYLPDGTRVNNKSLLTYRRNNDRSERNKAHQATMPSPSSSTSNQVHDGSSYYYKPTQNSYSSSDLADFMDNTPDSAGTNTYPMHGDSTTTSFSMPITPLTQSRYNLFVSTNTTSQLQDAFGSGDWLGHPSFNFSSNLFSASNSNIALAGGAFYTGMNTSPSNSYQIPLVGNSRGFQDARNPSSAVSLPSFGLNYQRKNSSSSSSPTYVYNQFVPEEAVVNDEAEGKGEEEPFFEDYVPASLGNLILTPQEQQRRTSRSQSGTLLVRPTITKPTSNDLNSEKCWAQQLAPKPDDSVFLME</sequence>
<feature type="region of interest" description="Disordered" evidence="6">
    <location>
        <begin position="394"/>
        <end position="433"/>
    </location>
</feature>
<evidence type="ECO:0000256" key="1">
    <source>
        <dbReference type="ARBA" id="ARBA00022723"/>
    </source>
</evidence>
<dbReference type="PROSITE" id="PS50103">
    <property type="entry name" value="ZF_C3H1"/>
    <property type="match status" value="2"/>
</dbReference>
<feature type="domain" description="C3H1-type" evidence="7">
    <location>
        <begin position="94"/>
        <end position="121"/>
    </location>
</feature>
<dbReference type="PANTHER" id="PTHR11224:SF10">
    <property type="entry name" value="IP09428P-RELATED"/>
    <property type="match status" value="1"/>
</dbReference>
<keyword evidence="3 5" id="KW-0863">Zinc-finger</keyword>
<dbReference type="InterPro" id="IPR045072">
    <property type="entry name" value="MKRN-like"/>
</dbReference>
<dbReference type="PANTHER" id="PTHR11224">
    <property type="entry name" value="MAKORIN-RELATED"/>
    <property type="match status" value="1"/>
</dbReference>
<evidence type="ECO:0000256" key="6">
    <source>
        <dbReference type="SAM" id="MobiDB-lite"/>
    </source>
</evidence>
<evidence type="ECO:0000259" key="7">
    <source>
        <dbReference type="PROSITE" id="PS50103"/>
    </source>
</evidence>
<proteinExistence type="predicted"/>
<feature type="zinc finger region" description="C3H1-type" evidence="5">
    <location>
        <begin position="94"/>
        <end position="121"/>
    </location>
</feature>
<dbReference type="Pfam" id="PF00642">
    <property type="entry name" value="zf-CCCH"/>
    <property type="match status" value="1"/>
</dbReference>
<dbReference type="SMART" id="SM00356">
    <property type="entry name" value="ZnF_C3H1"/>
    <property type="match status" value="2"/>
</dbReference>
<dbReference type="SUPFAM" id="SSF90229">
    <property type="entry name" value="CCCH zinc finger"/>
    <property type="match status" value="1"/>
</dbReference>
<dbReference type="Pfam" id="PF18044">
    <property type="entry name" value="zf-CCCH_4"/>
    <property type="match status" value="1"/>
</dbReference>
<dbReference type="RefSeq" id="XP_062875418.1">
    <property type="nucleotide sequence ID" value="XM_063019348.1"/>
</dbReference>
<feature type="region of interest" description="Disordered" evidence="6">
    <location>
        <begin position="170"/>
        <end position="196"/>
    </location>
</feature>
<keyword evidence="9" id="KW-1185">Reference proteome</keyword>
<name>A0AAX4H4B3_9ASCO</name>
<dbReference type="GO" id="GO:0000209">
    <property type="term" value="P:protein polyubiquitination"/>
    <property type="evidence" value="ECO:0007669"/>
    <property type="project" value="InterPro"/>
</dbReference>
<accession>A0AAX4H4B3</accession>
<dbReference type="Gene3D" id="1.20.120.1350">
    <property type="entry name" value="Pneumovirus matrix protein 2 (M2), zinc-binding domain"/>
    <property type="match status" value="1"/>
</dbReference>
<dbReference type="EMBL" id="CP138894">
    <property type="protein sequence ID" value="WPK23031.1"/>
    <property type="molecule type" value="Genomic_DNA"/>
</dbReference>
<feature type="region of interest" description="Disordered" evidence="6">
    <location>
        <begin position="34"/>
        <end position="86"/>
    </location>
</feature>
<protein>
    <recommendedName>
        <fullName evidence="7">C3H1-type domain-containing protein</fullName>
    </recommendedName>
</protein>
<evidence type="ECO:0000256" key="3">
    <source>
        <dbReference type="ARBA" id="ARBA00022771"/>
    </source>
</evidence>
<dbReference type="Gene3D" id="4.10.1000.10">
    <property type="entry name" value="Zinc finger, CCCH-type"/>
    <property type="match status" value="1"/>
</dbReference>
<feature type="domain" description="C3H1-type" evidence="7">
    <location>
        <begin position="130"/>
        <end position="152"/>
    </location>
</feature>
<gene>
    <name evidence="8" type="ORF">PUMCH_000255</name>
</gene>
<evidence type="ECO:0000256" key="4">
    <source>
        <dbReference type="ARBA" id="ARBA00022833"/>
    </source>
</evidence>
<evidence type="ECO:0000313" key="8">
    <source>
        <dbReference type="EMBL" id="WPK23031.1"/>
    </source>
</evidence>
<keyword evidence="1 5" id="KW-0479">Metal-binding</keyword>
<keyword evidence="4 5" id="KW-0862">Zinc</keyword>
<dbReference type="InterPro" id="IPR000571">
    <property type="entry name" value="Znf_CCCH"/>
</dbReference>
<evidence type="ECO:0000256" key="5">
    <source>
        <dbReference type="PROSITE-ProRule" id="PRU00723"/>
    </source>
</evidence>
<dbReference type="KEGG" id="asau:88171324"/>
<organism evidence="8 9">
    <name type="scientific">Australozyma saopauloensis</name>
    <dbReference type="NCBI Taxonomy" id="291208"/>
    <lineage>
        <taxon>Eukaryota</taxon>
        <taxon>Fungi</taxon>
        <taxon>Dikarya</taxon>
        <taxon>Ascomycota</taxon>
        <taxon>Saccharomycotina</taxon>
        <taxon>Pichiomycetes</taxon>
        <taxon>Metschnikowiaceae</taxon>
        <taxon>Australozyma</taxon>
    </lineage>
</organism>
<reference evidence="8 9" key="1">
    <citation type="submission" date="2023-10" db="EMBL/GenBank/DDBJ databases">
        <title>Draft Genome Sequence of Candida saopaulonensis from a very Premature Infant with Sepsis.</title>
        <authorList>
            <person name="Ning Y."/>
            <person name="Dai R."/>
            <person name="Xiao M."/>
            <person name="Xu Y."/>
            <person name="Yan Q."/>
            <person name="Zhang L."/>
        </authorList>
    </citation>
    <scope>NUCLEOTIDE SEQUENCE [LARGE SCALE GENOMIC DNA]</scope>
    <source>
        <strain evidence="8 9">19XY460</strain>
    </source>
</reference>
<dbReference type="InterPro" id="IPR036855">
    <property type="entry name" value="Znf_CCCH_sf"/>
</dbReference>
<dbReference type="InterPro" id="IPR041367">
    <property type="entry name" value="Znf-CCCH_4"/>
</dbReference>
<evidence type="ECO:0000313" key="9">
    <source>
        <dbReference type="Proteomes" id="UP001338582"/>
    </source>
</evidence>
<dbReference type="GO" id="GO:0008270">
    <property type="term" value="F:zinc ion binding"/>
    <property type="evidence" value="ECO:0007669"/>
    <property type="project" value="UniProtKB-KW"/>
</dbReference>
<dbReference type="GeneID" id="88171324"/>
<dbReference type="Proteomes" id="UP001338582">
    <property type="component" value="Chromosome 1"/>
</dbReference>
<dbReference type="GO" id="GO:0061630">
    <property type="term" value="F:ubiquitin protein ligase activity"/>
    <property type="evidence" value="ECO:0007669"/>
    <property type="project" value="InterPro"/>
</dbReference>
<keyword evidence="2" id="KW-0677">Repeat</keyword>
<dbReference type="AlphaFoldDB" id="A0AAX4H4B3"/>
<evidence type="ECO:0000256" key="2">
    <source>
        <dbReference type="ARBA" id="ARBA00022737"/>
    </source>
</evidence>
<feature type="compositionally biased region" description="Polar residues" evidence="6">
    <location>
        <begin position="181"/>
        <end position="195"/>
    </location>
</feature>
<feature type="zinc finger region" description="C3H1-type" evidence="5">
    <location>
        <begin position="130"/>
        <end position="152"/>
    </location>
</feature>